<feature type="domain" description="Importin N-terminal" evidence="7">
    <location>
        <begin position="27"/>
        <end position="95"/>
    </location>
</feature>
<evidence type="ECO:0000313" key="9">
    <source>
        <dbReference type="Proteomes" id="UP001470230"/>
    </source>
</evidence>
<dbReference type="Gene3D" id="1.25.10.10">
    <property type="entry name" value="Leucine-rich Repeat Variant"/>
    <property type="match status" value="1"/>
</dbReference>
<proteinExistence type="predicted"/>
<sequence>MIEEISSLLFQTFSAQGDDANAQIQNASQLLDGYGGNLEFCKCLFQIIQSDQVPHGIKRSAIIYLKNMILHHWSEGIPPESKELIINSLPSILLNISEASYPLLNKLAASVVQQTFFTNEWNTIPQIIFSGFEAKDEGHFLLSLILLNSISLLFSKIDDNHEKYHLFSELSTQFLTFLTNYISESPLLFHVSICFKIARHFSSSQIAPVFISQPETLQIWILRALKISQPTEDPNYEMFALASLKFLTLLFFRYDMSLLPPEIPMCMLNSVVELINTGPNMKLLGKCAYFLKLTMTGKKNSDFTWPGIMSDLKEFIKNVILPFFILTPQDIDDAINDPSAFVQNFHAICMDDSDPRAVLSHALEMKGQVCNELCTVLVSLLNSIIPLRSPEYDQITYSVCYLFSTISVNINNPEQVASFCSVMMPLFQSQSFIVRCGALLAFRDMKNIPPPIVLSTFAMLSSENEMLIIKYYAAIALSSFLTNIDNQTADIIRNEMDGKTVSEVVKSYFLLAQEFNDYDFVMLIKSYIAFFGPNLTHIAPSFVAETYSMFLNFSKKESESKTILSSLSKYLELLTQTSQEGILNETINYLLNEIINTLKSNILLPHAIIAVADLVANIMALSPAISELHWQILILFSELIQFSSANSKIKESSIKLARSVNCTFTSVSHSFLLEAVCIAYKNLIIKDKETTRKPEVANGLTNTALSMVFCNSDIKEAGPAFSFLATLLIILAGSEVIDISDLYNKLVPMVVNCLSANDIMSYASILFGAMIIFNSDYLFEIIKDTRSQILLKWANSVSNKTSSAFITTINKKCQSFSNDEIIMLISKAIQILDNSSIGESLFNDDSFLLYPDYIELQQLSLFSESHVLEEFANLLNTINSTCPEIIQHIQSNFEKPILQILSIANSQSCS</sequence>
<evidence type="ECO:0000313" key="8">
    <source>
        <dbReference type="EMBL" id="KAK8842544.1"/>
    </source>
</evidence>
<accession>A0ABR2H8K9</accession>
<dbReference type="InterPro" id="IPR001494">
    <property type="entry name" value="Importin-beta_N"/>
</dbReference>
<dbReference type="InterPro" id="IPR016024">
    <property type="entry name" value="ARM-type_fold"/>
</dbReference>
<dbReference type="InterPro" id="IPR011989">
    <property type="entry name" value="ARM-like"/>
</dbReference>
<gene>
    <name evidence="8" type="ORF">M9Y10_025400</name>
</gene>
<protein>
    <recommendedName>
        <fullName evidence="7">Importin N-terminal domain-containing protein</fullName>
    </recommendedName>
</protein>
<evidence type="ECO:0000256" key="2">
    <source>
        <dbReference type="ARBA" id="ARBA00004496"/>
    </source>
</evidence>
<keyword evidence="5" id="KW-0653">Protein transport</keyword>
<name>A0ABR2H8K9_9EUKA</name>
<evidence type="ECO:0000256" key="6">
    <source>
        <dbReference type="ARBA" id="ARBA00023242"/>
    </source>
</evidence>
<evidence type="ECO:0000256" key="5">
    <source>
        <dbReference type="ARBA" id="ARBA00022927"/>
    </source>
</evidence>
<dbReference type="Pfam" id="PF03810">
    <property type="entry name" value="IBN_N"/>
    <property type="match status" value="1"/>
</dbReference>
<comment type="caution">
    <text evidence="8">The sequence shown here is derived from an EMBL/GenBank/DDBJ whole genome shotgun (WGS) entry which is preliminary data.</text>
</comment>
<dbReference type="PANTHER" id="PTHR10997">
    <property type="entry name" value="IMPORTIN-7, 8, 11"/>
    <property type="match status" value="1"/>
</dbReference>
<evidence type="ECO:0000256" key="1">
    <source>
        <dbReference type="ARBA" id="ARBA00004123"/>
    </source>
</evidence>
<keyword evidence="6" id="KW-0539">Nucleus</keyword>
<dbReference type="PROSITE" id="PS50166">
    <property type="entry name" value="IMPORTIN_B_NT"/>
    <property type="match status" value="1"/>
</dbReference>
<comment type="subcellular location">
    <subcellularLocation>
        <location evidence="2">Cytoplasm</location>
    </subcellularLocation>
    <subcellularLocation>
        <location evidence="1">Nucleus</location>
    </subcellularLocation>
</comment>
<keyword evidence="9" id="KW-1185">Reference proteome</keyword>
<evidence type="ECO:0000259" key="7">
    <source>
        <dbReference type="PROSITE" id="PS50166"/>
    </source>
</evidence>
<evidence type="ECO:0000256" key="3">
    <source>
        <dbReference type="ARBA" id="ARBA00022448"/>
    </source>
</evidence>
<dbReference type="SUPFAM" id="SSF48371">
    <property type="entry name" value="ARM repeat"/>
    <property type="match status" value="1"/>
</dbReference>
<dbReference type="PANTHER" id="PTHR10997:SF18">
    <property type="entry name" value="D-IMPORTIN 7_RANBP7"/>
    <property type="match status" value="1"/>
</dbReference>
<dbReference type="EMBL" id="JAPFFF010000037">
    <property type="protein sequence ID" value="KAK8842544.1"/>
    <property type="molecule type" value="Genomic_DNA"/>
</dbReference>
<organism evidence="8 9">
    <name type="scientific">Tritrichomonas musculus</name>
    <dbReference type="NCBI Taxonomy" id="1915356"/>
    <lineage>
        <taxon>Eukaryota</taxon>
        <taxon>Metamonada</taxon>
        <taxon>Parabasalia</taxon>
        <taxon>Tritrichomonadida</taxon>
        <taxon>Tritrichomonadidae</taxon>
        <taxon>Tritrichomonas</taxon>
    </lineage>
</organism>
<dbReference type="SMART" id="SM00913">
    <property type="entry name" value="IBN_N"/>
    <property type="match status" value="1"/>
</dbReference>
<evidence type="ECO:0000256" key="4">
    <source>
        <dbReference type="ARBA" id="ARBA00022490"/>
    </source>
</evidence>
<keyword evidence="4" id="KW-0963">Cytoplasm</keyword>
<reference evidence="8 9" key="1">
    <citation type="submission" date="2024-04" db="EMBL/GenBank/DDBJ databases">
        <title>Tritrichomonas musculus Genome.</title>
        <authorList>
            <person name="Alves-Ferreira E."/>
            <person name="Grigg M."/>
            <person name="Lorenzi H."/>
            <person name="Galac M."/>
        </authorList>
    </citation>
    <scope>NUCLEOTIDE SEQUENCE [LARGE SCALE GENOMIC DNA]</scope>
    <source>
        <strain evidence="8 9">EAF2021</strain>
    </source>
</reference>
<keyword evidence="3" id="KW-0813">Transport</keyword>
<dbReference type="Proteomes" id="UP001470230">
    <property type="component" value="Unassembled WGS sequence"/>
</dbReference>